<organism evidence="7 8">
    <name type="scientific">Paxillus involutus ATCC 200175</name>
    <dbReference type="NCBI Taxonomy" id="664439"/>
    <lineage>
        <taxon>Eukaryota</taxon>
        <taxon>Fungi</taxon>
        <taxon>Dikarya</taxon>
        <taxon>Basidiomycota</taxon>
        <taxon>Agaricomycotina</taxon>
        <taxon>Agaricomycetes</taxon>
        <taxon>Agaricomycetidae</taxon>
        <taxon>Boletales</taxon>
        <taxon>Paxilineae</taxon>
        <taxon>Paxillaceae</taxon>
        <taxon>Paxillus</taxon>
    </lineage>
</organism>
<dbReference type="PROSITE" id="PS00028">
    <property type="entry name" value="ZINC_FINGER_C2H2_1"/>
    <property type="match status" value="15"/>
</dbReference>
<accession>A0A0C9U575</accession>
<proteinExistence type="predicted"/>
<evidence type="ECO:0000259" key="6">
    <source>
        <dbReference type="PROSITE" id="PS50157"/>
    </source>
</evidence>
<feature type="domain" description="C2H2-type" evidence="6">
    <location>
        <begin position="387"/>
        <end position="415"/>
    </location>
</feature>
<keyword evidence="2" id="KW-0677">Repeat</keyword>
<reference evidence="8" key="2">
    <citation type="submission" date="2015-01" db="EMBL/GenBank/DDBJ databases">
        <title>Evolutionary Origins and Diversification of the Mycorrhizal Mutualists.</title>
        <authorList>
            <consortium name="DOE Joint Genome Institute"/>
            <consortium name="Mycorrhizal Genomics Consortium"/>
            <person name="Kohler A."/>
            <person name="Kuo A."/>
            <person name="Nagy L.G."/>
            <person name="Floudas D."/>
            <person name="Copeland A."/>
            <person name="Barry K.W."/>
            <person name="Cichocki N."/>
            <person name="Veneault-Fourrey C."/>
            <person name="LaButti K."/>
            <person name="Lindquist E.A."/>
            <person name="Lipzen A."/>
            <person name="Lundell T."/>
            <person name="Morin E."/>
            <person name="Murat C."/>
            <person name="Riley R."/>
            <person name="Ohm R."/>
            <person name="Sun H."/>
            <person name="Tunlid A."/>
            <person name="Henrissat B."/>
            <person name="Grigoriev I.V."/>
            <person name="Hibbett D.S."/>
            <person name="Martin F."/>
        </authorList>
    </citation>
    <scope>NUCLEOTIDE SEQUENCE [LARGE SCALE GENOMIC DNA]</scope>
    <source>
        <strain evidence="8">ATCC 200175</strain>
    </source>
</reference>
<evidence type="ECO:0000256" key="5">
    <source>
        <dbReference type="PROSITE-ProRule" id="PRU00042"/>
    </source>
</evidence>
<dbReference type="Proteomes" id="UP000053647">
    <property type="component" value="Unassembled WGS sequence"/>
</dbReference>
<keyword evidence="4" id="KW-0862">Zinc</keyword>
<dbReference type="OrthoDB" id="6077919at2759"/>
<dbReference type="InterPro" id="IPR041661">
    <property type="entry name" value="ZN622/Rei1/Reh1_Znf-C2H2"/>
</dbReference>
<dbReference type="PROSITE" id="PS50157">
    <property type="entry name" value="ZINC_FINGER_C2H2_2"/>
    <property type="match status" value="4"/>
</dbReference>
<dbReference type="GO" id="GO:0008270">
    <property type="term" value="F:zinc ion binding"/>
    <property type="evidence" value="ECO:0007669"/>
    <property type="project" value="UniProtKB-KW"/>
</dbReference>
<dbReference type="Gene3D" id="3.30.160.60">
    <property type="entry name" value="Classic Zinc Finger"/>
    <property type="match status" value="2"/>
</dbReference>
<dbReference type="SMART" id="SM00355">
    <property type="entry name" value="ZnF_C2H2"/>
    <property type="match status" value="21"/>
</dbReference>
<keyword evidence="3 5" id="KW-0863">Zinc-finger</keyword>
<feature type="domain" description="C2H2-type" evidence="6">
    <location>
        <begin position="157"/>
        <end position="180"/>
    </location>
</feature>
<dbReference type="Pfam" id="PF12874">
    <property type="entry name" value="zf-met"/>
    <property type="match status" value="1"/>
</dbReference>
<evidence type="ECO:0000256" key="4">
    <source>
        <dbReference type="ARBA" id="ARBA00022833"/>
    </source>
</evidence>
<evidence type="ECO:0000256" key="2">
    <source>
        <dbReference type="ARBA" id="ARBA00022737"/>
    </source>
</evidence>
<dbReference type="EMBL" id="KN819342">
    <property type="protein sequence ID" value="KIJ14572.1"/>
    <property type="molecule type" value="Genomic_DNA"/>
</dbReference>
<dbReference type="SUPFAM" id="SSF57667">
    <property type="entry name" value="beta-beta-alpha zinc fingers"/>
    <property type="match status" value="1"/>
</dbReference>
<dbReference type="InterPro" id="IPR036236">
    <property type="entry name" value="Znf_C2H2_sf"/>
</dbReference>
<dbReference type="Pfam" id="PF12756">
    <property type="entry name" value="zf-C2H2_2"/>
    <property type="match status" value="1"/>
</dbReference>
<dbReference type="Pfam" id="PF13912">
    <property type="entry name" value="zf-C2H2_6"/>
    <property type="match status" value="3"/>
</dbReference>
<sequence length="693" mass="79720">MLVCPLCPGRFFVDDNAVRMHKDSRRHWCCQTCDKEFATEPALDQHMEVKHSPQYCCDTCDSVFRSQQALDQHETDKHPVFECLYCEREFTTEKGRLAHEEAKHSFCCDKCDRVLHSQDALDQHDTDKHPLFECLYCEREFTTDQGRLAHEEAKHSYCCDKCDSVFHSQDALDQHDTDIHPLFECLYCEREFTTDQGRLTHEETKHSFCCGKCGTVLRSQQALDQHETAAHPLFACLYCEREFTADQGRLAHEEAKHSFCCNKCGTVLRSQQALDQHETDAHLLFECVYCEREFTTDKGRLAHEEAKHSFCYDKCGTVLHSQQALDQHDTDNHPLFESLHCEREFTTDQGRLAHEKAEHSFCCDTCGTLLPSQHVLDQHKTSKHPLFECLFCKRMFTTHQGLEQHKEDEHSPRYHCDACDTVLHSQQALDQHATEKHTLSQWRWQARVSSAPGIQGTKHPLRFECQHCDLKFTTDDARRDHEDAEHPPVFECRHCDSDFTSDNARLQHENAKHKEPHQEHEETKHNGTFQCSHCSLKFHTIHEKDAHEKFHHLSSTVISSPSVTQPCTCSICQRLSASPLSSAYDDARSNASGVTGSQDGPVEDLQGHVCASRKTISQLGLRCSFCHIQFDDESSLLKHLEEDRMSFRCHRCQTSCCSNDTLQDHLLGHPTCRKCGEVFIDELALCNVRPSTL</sequence>
<dbReference type="PANTHER" id="PTHR24379:SF121">
    <property type="entry name" value="C2H2-TYPE DOMAIN-CONTAINING PROTEIN"/>
    <property type="match status" value="1"/>
</dbReference>
<dbReference type="HOGENOM" id="CLU_397459_0_0_1"/>
<evidence type="ECO:0000256" key="3">
    <source>
        <dbReference type="ARBA" id="ARBA00022771"/>
    </source>
</evidence>
<dbReference type="PANTHER" id="PTHR24379">
    <property type="entry name" value="KRAB AND ZINC FINGER DOMAIN-CONTAINING"/>
    <property type="match status" value="1"/>
</dbReference>
<evidence type="ECO:0000256" key="1">
    <source>
        <dbReference type="ARBA" id="ARBA00022723"/>
    </source>
</evidence>
<evidence type="ECO:0000313" key="8">
    <source>
        <dbReference type="Proteomes" id="UP000053647"/>
    </source>
</evidence>
<dbReference type="InterPro" id="IPR013087">
    <property type="entry name" value="Znf_C2H2_type"/>
</dbReference>
<dbReference type="AlphaFoldDB" id="A0A0C9U575"/>
<evidence type="ECO:0000313" key="7">
    <source>
        <dbReference type="EMBL" id="KIJ14572.1"/>
    </source>
</evidence>
<name>A0A0C9U575_PAXIN</name>
<keyword evidence="1" id="KW-0479">Metal-binding</keyword>
<keyword evidence="8" id="KW-1185">Reference proteome</keyword>
<feature type="domain" description="C2H2-type" evidence="6">
    <location>
        <begin position="55"/>
        <end position="78"/>
    </location>
</feature>
<gene>
    <name evidence="7" type="ORF">PAXINDRAFT_100051</name>
</gene>
<protein>
    <recommendedName>
        <fullName evidence="6">C2H2-type domain-containing protein</fullName>
    </recommendedName>
</protein>
<reference evidence="7 8" key="1">
    <citation type="submission" date="2014-06" db="EMBL/GenBank/DDBJ databases">
        <authorList>
            <consortium name="DOE Joint Genome Institute"/>
            <person name="Kuo A."/>
            <person name="Kohler A."/>
            <person name="Nagy L.G."/>
            <person name="Floudas D."/>
            <person name="Copeland A."/>
            <person name="Barry K.W."/>
            <person name="Cichocki N."/>
            <person name="Veneault-Fourrey C."/>
            <person name="LaButti K."/>
            <person name="Lindquist E.A."/>
            <person name="Lipzen A."/>
            <person name="Lundell T."/>
            <person name="Morin E."/>
            <person name="Murat C."/>
            <person name="Sun H."/>
            <person name="Tunlid A."/>
            <person name="Henrissat B."/>
            <person name="Grigoriev I.V."/>
            <person name="Hibbett D.S."/>
            <person name="Martin F."/>
            <person name="Nordberg H.P."/>
            <person name="Cantor M.N."/>
            <person name="Hua S.X."/>
        </authorList>
    </citation>
    <scope>NUCLEOTIDE SEQUENCE [LARGE SCALE GENOMIC DNA]</scope>
    <source>
        <strain evidence="7 8">ATCC 200175</strain>
    </source>
</reference>
<feature type="domain" description="C2H2-type" evidence="6">
    <location>
        <begin position="28"/>
        <end position="56"/>
    </location>
</feature>